<protein>
    <recommendedName>
        <fullName evidence="1">HEPN domain-containing protein</fullName>
    </recommendedName>
</protein>
<dbReference type="SUPFAM" id="SSF81593">
    <property type="entry name" value="Nucleotidyltransferase substrate binding subunit/domain"/>
    <property type="match status" value="1"/>
</dbReference>
<dbReference type="Proteomes" id="UP000001431">
    <property type="component" value="Chromosome"/>
</dbReference>
<sequence length="58" mass="6439">MYRAGRFAKACFLAQQAAEKALKALLIKRGGVYERTHSVVTLLERAEAYVDVPAELLT</sequence>
<dbReference type="Gene3D" id="1.20.120.330">
    <property type="entry name" value="Nucleotidyltransferases domain 2"/>
    <property type="match status" value="1"/>
</dbReference>
<dbReference type="PROSITE" id="PS50910">
    <property type="entry name" value="HEPN"/>
    <property type="match status" value="1"/>
</dbReference>
<dbReference type="KEGG" id="pcl:Pcal_0386"/>
<dbReference type="AlphaFoldDB" id="A3MT54"/>
<dbReference type="InterPro" id="IPR007842">
    <property type="entry name" value="HEPN_dom"/>
</dbReference>
<proteinExistence type="predicted"/>
<reference evidence="2" key="1">
    <citation type="submission" date="2007-02" db="EMBL/GenBank/DDBJ databases">
        <title>Complete sequence of Pyrobaculum calidifontis JCM 11548.</title>
        <authorList>
            <consortium name="US DOE Joint Genome Institute"/>
            <person name="Copeland A."/>
            <person name="Lucas S."/>
            <person name="Lapidus A."/>
            <person name="Barry K."/>
            <person name="Glavina del Rio T."/>
            <person name="Dalin E."/>
            <person name="Tice H."/>
            <person name="Pitluck S."/>
            <person name="Chain P."/>
            <person name="Malfatti S."/>
            <person name="Shin M."/>
            <person name="Vergez L."/>
            <person name="Schmutz J."/>
            <person name="Larimer F."/>
            <person name="Land M."/>
            <person name="Hauser L."/>
            <person name="Kyrpides N."/>
            <person name="Mikhailova N."/>
            <person name="Cozen A.E."/>
            <person name="Fitz-Gibbon S.T."/>
            <person name="House C.H."/>
            <person name="Saltikov C."/>
            <person name="Lowe T.M."/>
            <person name="Richardson P."/>
        </authorList>
    </citation>
    <scope>NUCLEOTIDE SEQUENCE [LARGE SCALE GENOMIC DNA]</scope>
    <source>
        <strain evidence="2">JCM 11548</strain>
    </source>
</reference>
<dbReference type="Pfam" id="PF05168">
    <property type="entry name" value="HEPN"/>
    <property type="match status" value="1"/>
</dbReference>
<dbReference type="eggNOG" id="arCOG01191">
    <property type="taxonomic scope" value="Archaea"/>
</dbReference>
<dbReference type="EMBL" id="CP000561">
    <property type="protein sequence ID" value="ABO07821.1"/>
    <property type="molecule type" value="Genomic_DNA"/>
</dbReference>
<dbReference type="STRING" id="410359.Pcal_0386"/>
<name>A3MT54_PYRCJ</name>
<gene>
    <name evidence="2" type="ordered locus">Pcal_0386</name>
</gene>
<evidence type="ECO:0000259" key="1">
    <source>
        <dbReference type="PROSITE" id="PS50910"/>
    </source>
</evidence>
<evidence type="ECO:0000313" key="3">
    <source>
        <dbReference type="Proteomes" id="UP000001431"/>
    </source>
</evidence>
<feature type="domain" description="HEPN" evidence="1">
    <location>
        <begin position="1"/>
        <end position="58"/>
    </location>
</feature>
<accession>A3MT54</accession>
<dbReference type="HOGENOM" id="CLU_2968591_0_0_2"/>
<keyword evidence="3" id="KW-1185">Reference proteome</keyword>
<evidence type="ECO:0000313" key="2">
    <source>
        <dbReference type="EMBL" id="ABO07821.1"/>
    </source>
</evidence>
<organism evidence="2 3">
    <name type="scientific">Pyrobaculum calidifontis (strain DSM 21063 / JCM 11548 / VA1)</name>
    <dbReference type="NCBI Taxonomy" id="410359"/>
    <lineage>
        <taxon>Archaea</taxon>
        <taxon>Thermoproteota</taxon>
        <taxon>Thermoprotei</taxon>
        <taxon>Thermoproteales</taxon>
        <taxon>Thermoproteaceae</taxon>
        <taxon>Pyrobaculum</taxon>
    </lineage>
</organism>